<dbReference type="RefSeq" id="XP_027357205.1">
    <property type="nucleotide sequence ID" value="XM_027501404.1"/>
</dbReference>
<evidence type="ECO:0000313" key="8">
    <source>
        <dbReference type="Proteomes" id="UP000694853"/>
    </source>
</evidence>
<dbReference type="SMART" id="SM00341">
    <property type="entry name" value="HRDC"/>
    <property type="match status" value="1"/>
</dbReference>
<dbReference type="InterPro" id="IPR045092">
    <property type="entry name" value="Rrp6-like"/>
</dbReference>
<evidence type="ECO:0000256" key="3">
    <source>
        <dbReference type="ARBA" id="ARBA00022801"/>
    </source>
</evidence>
<dbReference type="GeneID" id="113866584"/>
<keyword evidence="8" id="KW-1185">Reference proteome</keyword>
<protein>
    <submittedName>
        <fullName evidence="9">Protein RRP6-like 2</fullName>
    </submittedName>
</protein>
<dbReference type="OrthoDB" id="2250022at2759"/>
<dbReference type="FunFam" id="1.10.150.80:FF:000001">
    <property type="entry name" value="Putative exosome component 10"/>
    <property type="match status" value="1"/>
</dbReference>
<dbReference type="GO" id="GO:0071037">
    <property type="term" value="P:nuclear polyadenylation-dependent snRNA catabolic process"/>
    <property type="evidence" value="ECO:0007669"/>
    <property type="project" value="TreeGrafter"/>
</dbReference>
<name>A0A8B8LLR6_ABRPR</name>
<dbReference type="InterPro" id="IPR049559">
    <property type="entry name" value="Rrp6p-like_exo"/>
</dbReference>
<evidence type="ECO:0000259" key="7">
    <source>
        <dbReference type="PROSITE" id="PS50967"/>
    </source>
</evidence>
<dbReference type="GO" id="GO:0000467">
    <property type="term" value="P:exonucleolytic trimming to generate mature 3'-end of 5.8S rRNA from tricistronic rRNA transcript (SSU-rRNA, 5.8S rRNA, LSU-rRNA)"/>
    <property type="evidence" value="ECO:0007669"/>
    <property type="project" value="InterPro"/>
</dbReference>
<evidence type="ECO:0000256" key="6">
    <source>
        <dbReference type="ARBA" id="ARBA00023242"/>
    </source>
</evidence>
<sequence>MTLMKSKVPFHVSTIQKPQHEYKMRLNNMKQQFDHVWLEWSDQEKRFIHPLEYLSVCNFVDTNLNDIVPIKPASIESTSFKFVDTVKDLKELATKLHHVDEFAVDLEHNQYRSYQGLTCLMQISTRTEDFIVDTFKLRIYIGAYLRDVFKDPTIKKVMHGANRDVEWLQRDFSIYICNLFDTHQASKILKLERKSLEYLLSHYCEVTANKEYQTADWRLRPIPDEMLRYAREDTHYLLYIYDLMRIELFALPKEPESIDTPLMEVYKQSYDVCMHLYEKEVLTENSYLHLYGLQEANFNAKQLAIVSALFEWRDFIARLKDESTGYILPNKLVLKIAKHMPITTSKLSMLLKSNYPYLDNNLDVIVNLICYAIENAAAFEEVASLLKEGADIASIKEVTQHLNNEI</sequence>
<dbReference type="Pfam" id="PF00570">
    <property type="entry name" value="HRDC"/>
    <property type="match status" value="1"/>
</dbReference>
<dbReference type="GO" id="GO:0071035">
    <property type="term" value="P:nuclear polyadenylation-dependent rRNA catabolic process"/>
    <property type="evidence" value="ECO:0007669"/>
    <property type="project" value="TreeGrafter"/>
</dbReference>
<dbReference type="SMART" id="SM00474">
    <property type="entry name" value="35EXOc"/>
    <property type="match status" value="1"/>
</dbReference>
<dbReference type="GO" id="GO:0080188">
    <property type="term" value="P:gene silencing by siRNA-directed DNA methylation"/>
    <property type="evidence" value="ECO:0007669"/>
    <property type="project" value="UniProtKB-ARBA"/>
</dbReference>
<evidence type="ECO:0000313" key="9">
    <source>
        <dbReference type="RefSeq" id="XP_027357205.1"/>
    </source>
</evidence>
<dbReference type="GO" id="GO:0071039">
    <property type="term" value="P:nuclear polyadenylation-dependent CUT catabolic process"/>
    <property type="evidence" value="ECO:0007669"/>
    <property type="project" value="TreeGrafter"/>
</dbReference>
<dbReference type="CDD" id="cd06147">
    <property type="entry name" value="Rrp6p_like_exo"/>
    <property type="match status" value="1"/>
</dbReference>
<dbReference type="InterPro" id="IPR012337">
    <property type="entry name" value="RNaseH-like_sf"/>
</dbReference>
<reference evidence="8" key="1">
    <citation type="journal article" date="2019" name="Toxins">
        <title>Detection of Abrin-Like and Prepropulchellin-Like Toxin Genes and Transcripts Using Whole Genome Sequencing and Full-Length Transcript Sequencing of Abrus precatorius.</title>
        <authorList>
            <person name="Hovde B.T."/>
            <person name="Daligault H.E."/>
            <person name="Hanschen E.R."/>
            <person name="Kunde Y.A."/>
            <person name="Johnson M.B."/>
            <person name="Starkenburg S.R."/>
            <person name="Johnson S.L."/>
        </authorList>
    </citation>
    <scope>NUCLEOTIDE SEQUENCE [LARGE SCALE GENOMIC DNA]</scope>
</reference>
<evidence type="ECO:0000256" key="1">
    <source>
        <dbReference type="ARBA" id="ARBA00004123"/>
    </source>
</evidence>
<dbReference type="GO" id="GO:0071038">
    <property type="term" value="P:TRAMP-dependent tRNA surveillance pathway"/>
    <property type="evidence" value="ECO:0007669"/>
    <property type="project" value="TreeGrafter"/>
</dbReference>
<dbReference type="Pfam" id="PF01612">
    <property type="entry name" value="DNA_pol_A_exo1"/>
    <property type="match status" value="1"/>
</dbReference>
<dbReference type="GO" id="GO:0000175">
    <property type="term" value="F:3'-5'-RNA exonuclease activity"/>
    <property type="evidence" value="ECO:0007669"/>
    <property type="project" value="InterPro"/>
</dbReference>
<dbReference type="Gene3D" id="1.10.150.80">
    <property type="entry name" value="HRDC domain"/>
    <property type="match status" value="1"/>
</dbReference>
<dbReference type="InterPro" id="IPR010997">
    <property type="entry name" value="HRDC-like_sf"/>
</dbReference>
<dbReference type="InterPro" id="IPR036397">
    <property type="entry name" value="RNaseH_sf"/>
</dbReference>
<proteinExistence type="predicted"/>
<dbReference type="InterPro" id="IPR002562">
    <property type="entry name" value="3'-5'_exonuclease_dom"/>
</dbReference>
<accession>A0A8B8LLR6</accession>
<keyword evidence="4" id="KW-0269">Exonuclease</keyword>
<reference evidence="9" key="2">
    <citation type="submission" date="2025-08" db="UniProtKB">
        <authorList>
            <consortium name="RefSeq"/>
        </authorList>
    </citation>
    <scope>IDENTIFICATION</scope>
    <source>
        <tissue evidence="9">Young leaves</tissue>
    </source>
</reference>
<dbReference type="FunFam" id="3.30.420.10:FF:000065">
    <property type="entry name" value="Protein RRP6-like 2 isoform A"/>
    <property type="match status" value="1"/>
</dbReference>
<dbReference type="KEGG" id="aprc:113866584"/>
<keyword evidence="3" id="KW-0378">Hydrolase</keyword>
<evidence type="ECO:0000256" key="4">
    <source>
        <dbReference type="ARBA" id="ARBA00022839"/>
    </source>
</evidence>
<dbReference type="InterPro" id="IPR044876">
    <property type="entry name" value="HRDC_dom_sf"/>
</dbReference>
<dbReference type="SUPFAM" id="SSF47819">
    <property type="entry name" value="HRDC-like"/>
    <property type="match status" value="1"/>
</dbReference>
<dbReference type="GO" id="GO:0071051">
    <property type="term" value="P:poly(A)-dependent snoRNA 3'-end processing"/>
    <property type="evidence" value="ECO:0007669"/>
    <property type="project" value="TreeGrafter"/>
</dbReference>
<organism evidence="8 9">
    <name type="scientific">Abrus precatorius</name>
    <name type="common">Indian licorice</name>
    <name type="synonym">Glycine abrus</name>
    <dbReference type="NCBI Taxonomy" id="3816"/>
    <lineage>
        <taxon>Eukaryota</taxon>
        <taxon>Viridiplantae</taxon>
        <taxon>Streptophyta</taxon>
        <taxon>Embryophyta</taxon>
        <taxon>Tracheophyta</taxon>
        <taxon>Spermatophyta</taxon>
        <taxon>Magnoliopsida</taxon>
        <taxon>eudicotyledons</taxon>
        <taxon>Gunneridae</taxon>
        <taxon>Pentapetalae</taxon>
        <taxon>rosids</taxon>
        <taxon>fabids</taxon>
        <taxon>Fabales</taxon>
        <taxon>Fabaceae</taxon>
        <taxon>Papilionoideae</taxon>
        <taxon>50 kb inversion clade</taxon>
        <taxon>NPAAA clade</taxon>
        <taxon>indigoferoid/millettioid clade</taxon>
        <taxon>Abreae</taxon>
        <taxon>Abrus</taxon>
    </lineage>
</organism>
<dbReference type="GO" id="GO:0071040">
    <property type="term" value="P:nuclear polyadenylation-dependent antisense transcript catabolic process"/>
    <property type="evidence" value="ECO:0007669"/>
    <property type="project" value="TreeGrafter"/>
</dbReference>
<dbReference type="PANTHER" id="PTHR12124">
    <property type="entry name" value="POLYMYOSITIS/SCLERODERMA AUTOANTIGEN-RELATED"/>
    <property type="match status" value="1"/>
</dbReference>
<dbReference type="GO" id="GO:0000176">
    <property type="term" value="C:nuclear exosome (RNase complex)"/>
    <property type="evidence" value="ECO:0007669"/>
    <property type="project" value="TreeGrafter"/>
</dbReference>
<feature type="domain" description="HRDC" evidence="7">
    <location>
        <begin position="299"/>
        <end position="379"/>
    </location>
</feature>
<keyword evidence="2" id="KW-0540">Nuclease</keyword>
<comment type="subcellular location">
    <subcellularLocation>
        <location evidence="1">Nucleus</location>
    </subcellularLocation>
</comment>
<dbReference type="PROSITE" id="PS50967">
    <property type="entry name" value="HRDC"/>
    <property type="match status" value="1"/>
</dbReference>
<dbReference type="PANTHER" id="PTHR12124:SF47">
    <property type="entry name" value="EXOSOME COMPONENT 10"/>
    <property type="match status" value="1"/>
</dbReference>
<dbReference type="AlphaFoldDB" id="A0A8B8LLR6"/>
<dbReference type="GO" id="GO:0000166">
    <property type="term" value="F:nucleotide binding"/>
    <property type="evidence" value="ECO:0007669"/>
    <property type="project" value="InterPro"/>
</dbReference>
<dbReference type="SUPFAM" id="SSF53098">
    <property type="entry name" value="Ribonuclease H-like"/>
    <property type="match status" value="1"/>
</dbReference>
<keyword evidence="6" id="KW-0539">Nucleus</keyword>
<dbReference type="GO" id="GO:0003727">
    <property type="term" value="F:single-stranded RNA binding"/>
    <property type="evidence" value="ECO:0007669"/>
    <property type="project" value="TreeGrafter"/>
</dbReference>
<keyword evidence="5" id="KW-0943">RNA-mediated gene silencing</keyword>
<evidence type="ECO:0000256" key="5">
    <source>
        <dbReference type="ARBA" id="ARBA00023158"/>
    </source>
</evidence>
<evidence type="ECO:0000256" key="2">
    <source>
        <dbReference type="ARBA" id="ARBA00022722"/>
    </source>
</evidence>
<dbReference type="GO" id="GO:0071044">
    <property type="term" value="P:histone mRNA catabolic process"/>
    <property type="evidence" value="ECO:0007669"/>
    <property type="project" value="TreeGrafter"/>
</dbReference>
<gene>
    <name evidence="9" type="primary">LOC113866584</name>
</gene>
<dbReference type="Proteomes" id="UP000694853">
    <property type="component" value="Unplaced"/>
</dbReference>
<dbReference type="GO" id="GO:0005730">
    <property type="term" value="C:nucleolus"/>
    <property type="evidence" value="ECO:0007669"/>
    <property type="project" value="TreeGrafter"/>
</dbReference>
<dbReference type="GO" id="GO:0071036">
    <property type="term" value="P:nuclear polyadenylation-dependent snoRNA catabolic process"/>
    <property type="evidence" value="ECO:0007669"/>
    <property type="project" value="TreeGrafter"/>
</dbReference>
<dbReference type="InterPro" id="IPR002121">
    <property type="entry name" value="HRDC_dom"/>
</dbReference>
<dbReference type="Gene3D" id="3.30.420.10">
    <property type="entry name" value="Ribonuclease H-like superfamily/Ribonuclease H"/>
    <property type="match status" value="1"/>
</dbReference>